<dbReference type="SUPFAM" id="SSF47090">
    <property type="entry name" value="PGBD-like"/>
    <property type="match status" value="6"/>
</dbReference>
<dbReference type="EC" id="3.5.1.28" evidence="2"/>
<dbReference type="Pfam" id="PF01471">
    <property type="entry name" value="PG_binding_1"/>
    <property type="match status" value="6"/>
</dbReference>
<dbReference type="Gene3D" id="1.10.101.10">
    <property type="entry name" value="PGBD-like superfamily/PGBD"/>
    <property type="match status" value="6"/>
</dbReference>
<dbReference type="EMBL" id="SRRZ01000001">
    <property type="protein sequence ID" value="NQE32370.1"/>
    <property type="molecule type" value="Genomic_DNA"/>
</dbReference>
<evidence type="ECO:0000259" key="1">
    <source>
        <dbReference type="Pfam" id="PF01471"/>
    </source>
</evidence>
<feature type="domain" description="Peptidoglycan binding-like" evidence="1">
    <location>
        <begin position="63"/>
        <end position="117"/>
    </location>
</feature>
<feature type="domain" description="Peptidoglycan binding-like" evidence="1">
    <location>
        <begin position="229"/>
        <end position="285"/>
    </location>
</feature>
<dbReference type="InterPro" id="IPR036366">
    <property type="entry name" value="PGBDSf"/>
</dbReference>
<evidence type="ECO:0000313" key="2">
    <source>
        <dbReference type="EMBL" id="NQE32370.1"/>
    </source>
</evidence>
<keyword evidence="2" id="KW-0378">Hydrolase</keyword>
<keyword evidence="3" id="KW-1185">Reference proteome</keyword>
<dbReference type="GO" id="GO:0008745">
    <property type="term" value="F:N-acetylmuramoyl-L-alanine amidase activity"/>
    <property type="evidence" value="ECO:0007669"/>
    <property type="project" value="UniProtKB-EC"/>
</dbReference>
<name>A0ABX2CS30_9CYAN</name>
<dbReference type="RefSeq" id="WP_172184387.1">
    <property type="nucleotide sequence ID" value="NZ_CAWPPK010000001.1"/>
</dbReference>
<sequence length="525" mass="57710">MESLAYLELALVCEAPAESKIFDGPKWQNLSSQTYVRLLSLALMLSVLSAAGAAFAQIDPGYPNLRSVQDRLRELGYFPRSSTGQLGPVTKQALTNFQRDYQLSLTGRPDRATVIALNSFAGDDDRPFKTIYTNYRELGFGDAGADVSALQRRLKQLGYFSAHPTGSFREVTQNAVRYFQRINRLRVTGVADRQTLALLFGSTRPVPPVTLPGDISGNGGCKGLRFGDRGATVDLIQRQLKALGYFEGGVDGKFRERTLYAVTRFQQDYNLVSDGCADTATLSAIDFQMRQAEITSWSEEDDPQSNAEDFLELGDRGRQVEFVQRRLQELGYYRSQIHGWFDRPTQAALIRFQRDSGLFGTGRVDRSTRSALRQGNRQAAAPVPQITAGLRRGDTGPAVRQLQSSLRSRGKNPGPVNGVFGAETEFAVLSFQQERNLSPATGIATPATLAALQNGLPGRVAVRAVPINSSFNSRSSIQQLQRRLQDLGFYTGSISGVLDASTRDALDRAQRSYGVSSDDLLSQTF</sequence>
<dbReference type="InterPro" id="IPR036365">
    <property type="entry name" value="PGBD-like_sf"/>
</dbReference>
<protein>
    <submittedName>
        <fullName evidence="2">N-acetylmuramoyl-L-alanine amidase CwlM</fullName>
        <ecNumber evidence="2">3.5.1.28</ecNumber>
    </submittedName>
</protein>
<proteinExistence type="predicted"/>
<dbReference type="Proteomes" id="UP000702425">
    <property type="component" value="Unassembled WGS sequence"/>
</dbReference>
<feature type="domain" description="Peptidoglycan binding-like" evidence="1">
    <location>
        <begin position="144"/>
        <end position="199"/>
    </location>
</feature>
<feature type="domain" description="Peptidoglycan binding-like" evidence="1">
    <location>
        <begin position="317"/>
        <end position="372"/>
    </location>
</feature>
<reference evidence="2 3" key="1">
    <citation type="journal article" date="2020" name="Sci. Rep.">
        <title>A novel cyanobacterial geosmin producer, revising GeoA distribution and dispersion patterns in Bacteria.</title>
        <authorList>
            <person name="Churro C."/>
            <person name="Semedo-Aguiar A.P."/>
            <person name="Silva A.D."/>
            <person name="Pereira-Leal J.B."/>
            <person name="Leite R.B."/>
        </authorList>
    </citation>
    <scope>NUCLEOTIDE SEQUENCE [LARGE SCALE GENOMIC DNA]</scope>
    <source>
        <strain evidence="2 3">IPMA8</strain>
    </source>
</reference>
<organism evidence="2 3">
    <name type="scientific">Microcoleus asticus IPMA8</name>
    <dbReference type="NCBI Taxonomy" id="2563858"/>
    <lineage>
        <taxon>Bacteria</taxon>
        <taxon>Bacillati</taxon>
        <taxon>Cyanobacteriota</taxon>
        <taxon>Cyanophyceae</taxon>
        <taxon>Oscillatoriophycideae</taxon>
        <taxon>Oscillatoriales</taxon>
        <taxon>Microcoleaceae</taxon>
        <taxon>Microcoleus</taxon>
        <taxon>Microcoleus asticus</taxon>
    </lineage>
</organism>
<gene>
    <name evidence="2" type="primary">cwlM_1</name>
    <name evidence="2" type="ORF">E5S67_00083</name>
</gene>
<feature type="domain" description="Peptidoglycan binding-like" evidence="1">
    <location>
        <begin position="474"/>
        <end position="516"/>
    </location>
</feature>
<accession>A0ABX2CS30</accession>
<comment type="caution">
    <text evidence="2">The sequence shown here is derived from an EMBL/GenBank/DDBJ whole genome shotgun (WGS) entry which is preliminary data.</text>
</comment>
<evidence type="ECO:0000313" key="3">
    <source>
        <dbReference type="Proteomes" id="UP000702425"/>
    </source>
</evidence>
<feature type="domain" description="Peptidoglycan binding-like" evidence="1">
    <location>
        <begin position="395"/>
        <end position="452"/>
    </location>
</feature>
<dbReference type="InterPro" id="IPR002477">
    <property type="entry name" value="Peptidoglycan-bd-like"/>
</dbReference>